<dbReference type="AlphaFoldDB" id="A0A7E4W1I6"/>
<evidence type="ECO:0000313" key="2">
    <source>
        <dbReference type="WBParaSite" id="Pan_g5379.t1"/>
    </source>
</evidence>
<proteinExistence type="predicted"/>
<reference evidence="1" key="1">
    <citation type="journal article" date="2013" name="Genetics">
        <title>The draft genome and transcriptome of Panagrellus redivivus are shaped by the harsh demands of a free-living lifestyle.</title>
        <authorList>
            <person name="Srinivasan J."/>
            <person name="Dillman A.R."/>
            <person name="Macchietto M.G."/>
            <person name="Heikkinen L."/>
            <person name="Lakso M."/>
            <person name="Fracchia K.M."/>
            <person name="Antoshechkin I."/>
            <person name="Mortazavi A."/>
            <person name="Wong G."/>
            <person name="Sternberg P.W."/>
        </authorList>
    </citation>
    <scope>NUCLEOTIDE SEQUENCE [LARGE SCALE GENOMIC DNA]</scope>
    <source>
        <strain evidence="1">MT8872</strain>
    </source>
</reference>
<accession>A0A7E4W1I6</accession>
<organism evidence="1 2">
    <name type="scientific">Panagrellus redivivus</name>
    <name type="common">Microworm</name>
    <dbReference type="NCBI Taxonomy" id="6233"/>
    <lineage>
        <taxon>Eukaryota</taxon>
        <taxon>Metazoa</taxon>
        <taxon>Ecdysozoa</taxon>
        <taxon>Nematoda</taxon>
        <taxon>Chromadorea</taxon>
        <taxon>Rhabditida</taxon>
        <taxon>Tylenchina</taxon>
        <taxon>Panagrolaimomorpha</taxon>
        <taxon>Panagrolaimoidea</taxon>
        <taxon>Panagrolaimidae</taxon>
        <taxon>Panagrellus</taxon>
    </lineage>
</organism>
<dbReference type="Proteomes" id="UP000492821">
    <property type="component" value="Unassembled WGS sequence"/>
</dbReference>
<evidence type="ECO:0000313" key="1">
    <source>
        <dbReference type="Proteomes" id="UP000492821"/>
    </source>
</evidence>
<reference evidence="2" key="2">
    <citation type="submission" date="2020-10" db="UniProtKB">
        <authorList>
            <consortium name="WormBaseParasite"/>
        </authorList>
    </citation>
    <scope>IDENTIFICATION</scope>
</reference>
<keyword evidence="1" id="KW-1185">Reference proteome</keyword>
<sequence length="107" mass="12290">MPSWRLPAARLSGHVIGAVLPHSLYYMHELPLSMASWDDLPYSCHFFVFHSNLNILSKKDPPNASMFLPNREAKPHCFFVPQYKGQRLGSPSKEQSIQNLLKPYMSF</sequence>
<protein>
    <submittedName>
        <fullName evidence="2">N-acetyltransferase domain-containing protein</fullName>
    </submittedName>
</protein>
<name>A0A7E4W1I6_PANRE</name>
<dbReference type="WBParaSite" id="Pan_g5379.t1">
    <property type="protein sequence ID" value="Pan_g5379.t1"/>
    <property type="gene ID" value="Pan_g5379"/>
</dbReference>